<keyword evidence="19" id="KW-1185">Reference proteome</keyword>
<dbReference type="AlphaFoldDB" id="A0AAD7VQ62"/>
<dbReference type="Pfam" id="PF22516">
    <property type="entry name" value="PreP_C"/>
    <property type="match status" value="1"/>
</dbReference>
<evidence type="ECO:0000256" key="13">
    <source>
        <dbReference type="ARBA" id="ARBA00023128"/>
    </source>
</evidence>
<feature type="region of interest" description="Disordered" evidence="16">
    <location>
        <begin position="1031"/>
        <end position="1054"/>
    </location>
</feature>
<evidence type="ECO:0000256" key="7">
    <source>
        <dbReference type="ARBA" id="ARBA00022670"/>
    </source>
</evidence>
<dbReference type="InterPro" id="IPR007863">
    <property type="entry name" value="Peptidase_M16_C"/>
</dbReference>
<evidence type="ECO:0000256" key="12">
    <source>
        <dbReference type="ARBA" id="ARBA00023049"/>
    </source>
</evidence>
<keyword evidence="8" id="KW-0479">Metal-binding</keyword>
<keyword evidence="9" id="KW-0378">Hydrolase</keyword>
<dbReference type="SUPFAM" id="SSF63411">
    <property type="entry name" value="LuxS/MPP-like metallohydrolase"/>
    <property type="match status" value="4"/>
</dbReference>
<evidence type="ECO:0000256" key="4">
    <source>
        <dbReference type="ARBA" id="ARBA00007575"/>
    </source>
</evidence>
<keyword evidence="7" id="KW-0645">Protease</keyword>
<comment type="cofactor">
    <cofactor evidence="1">
        <name>Zn(2+)</name>
        <dbReference type="ChEBI" id="CHEBI:29105"/>
    </cofactor>
</comment>
<evidence type="ECO:0000256" key="9">
    <source>
        <dbReference type="ARBA" id="ARBA00022801"/>
    </source>
</evidence>
<evidence type="ECO:0000256" key="10">
    <source>
        <dbReference type="ARBA" id="ARBA00022833"/>
    </source>
</evidence>
<gene>
    <name evidence="18" type="ORF">POJ06DRAFT_278932</name>
</gene>
<dbReference type="InterPro" id="IPR011249">
    <property type="entry name" value="Metalloenz_LuxS/M16"/>
</dbReference>
<keyword evidence="12" id="KW-0482">Metalloprotease</keyword>
<evidence type="ECO:0000256" key="3">
    <source>
        <dbReference type="ARBA" id="ARBA00004569"/>
    </source>
</evidence>
<evidence type="ECO:0000256" key="14">
    <source>
        <dbReference type="ARBA" id="ARBA00034552"/>
    </source>
</evidence>
<comment type="subcellular location">
    <subcellularLocation>
        <location evidence="3">Mitochondrion intermembrane space</location>
    </subcellularLocation>
    <subcellularLocation>
        <location evidence="2">Mitochondrion matrix</location>
    </subcellularLocation>
</comment>
<dbReference type="InterPro" id="IPR011765">
    <property type="entry name" value="Pept_M16_N"/>
</dbReference>
<comment type="function">
    <text evidence="15">Degrades mitochondrial transit peptides after their cleavage in the intermembrane space or in the matrix, and presequence peptides; clearance of these peptides is required to keep the presequence processing machinery running. Preferentially cleaves the N-terminal side of paired basic amino acid residues. Also degrades other unstructured peptides. May function as an ATP-dependent peptidase as opposed to a metalloendopeptidase.</text>
</comment>
<comment type="caution">
    <text evidence="18">The sequence shown here is derived from an EMBL/GenBank/DDBJ whole genome shotgun (WGS) entry which is preliminary data.</text>
</comment>
<evidence type="ECO:0000256" key="1">
    <source>
        <dbReference type="ARBA" id="ARBA00001947"/>
    </source>
</evidence>
<dbReference type="FunFam" id="3.30.830.10:FF:000013">
    <property type="entry name" value="Mitochondrial presequence protease"/>
    <property type="match status" value="1"/>
</dbReference>
<reference evidence="18" key="1">
    <citation type="submission" date="2023-03" db="EMBL/GenBank/DDBJ databases">
        <title>Near-Complete genome sequence of Lipomyces tetrasporous NRRL Y-64009, an oleaginous yeast capable of growing on lignocellulosic hydrolysates.</title>
        <authorList>
            <consortium name="Lawrence Berkeley National Laboratory"/>
            <person name="Jagtap S.S."/>
            <person name="Liu J.-J."/>
            <person name="Walukiewicz H.E."/>
            <person name="Pangilinan J."/>
            <person name="Lipzen A."/>
            <person name="Ahrendt S."/>
            <person name="Koriabine M."/>
            <person name="Cobaugh K."/>
            <person name="Salamov A."/>
            <person name="Yoshinaga Y."/>
            <person name="Ng V."/>
            <person name="Daum C."/>
            <person name="Grigoriev I.V."/>
            <person name="Slininger P.J."/>
            <person name="Dien B.S."/>
            <person name="Jin Y.-S."/>
            <person name="Rao C.V."/>
        </authorList>
    </citation>
    <scope>NUCLEOTIDE SEQUENCE</scope>
    <source>
        <strain evidence="18">NRRL Y-64009</strain>
    </source>
</reference>
<dbReference type="Pfam" id="PF08367">
    <property type="entry name" value="M16C_assoc"/>
    <property type="match status" value="1"/>
</dbReference>
<evidence type="ECO:0000259" key="17">
    <source>
        <dbReference type="SMART" id="SM01264"/>
    </source>
</evidence>
<evidence type="ECO:0000256" key="11">
    <source>
        <dbReference type="ARBA" id="ARBA00022946"/>
    </source>
</evidence>
<evidence type="ECO:0000313" key="18">
    <source>
        <dbReference type="EMBL" id="KAJ8096805.1"/>
    </source>
</evidence>
<sequence length="1054" mass="117095">MVSHLLRARFACGARSKPLLSHVRLPRTFATLASLENQYAEGTKLHGYTVKRTKQVPELELLAVHLQHDKTGGEHLHVARDDKNNVFSIAFKTNPPDATGVAHILEHTTLCGSEKYPVRDPFFKMLNRSLSNFMNAMTASDYTFYPFATTNVVDFGNLREVYLDATLHPLLRQLDFTQEGWRLEHTDPNDPTSPLTFKGVVYNEMKGQMSDSSYLYYIRFQESIYPSLNNSGGDPAKITDLTYNQLREFHAKNYHPSNSKVFTYGSFPLEEHLQHIDNTFSKFDLKTREIDVKYPIELNETKRVVVEGPIDPLADPARQYKTSLTWFMGPTDDVYEGLCLRVVTTLLTDGHASPLYQALIESDLGTEYSPNTGLDTSSPVNIFSVGLQGVKKEDLPVVEQTIRSAIQKTYDEGLDLNRVEAILHQTELSRKHKVANFGMNLLYSLTPGWFNKVDPLDMFEWNSVINRFREDLKKPRFLESFLEKYLLDDEPSFSFSMVPSESYGETLRLEEQQRLSAKTANLTEEDKQEAYDLGLKLLQKQEEKEDLSCLPTLHVKDIPLVFEIDEIEHSMTSANVPVQWRVTPTNGLTYFRALASLQDLPQHLHPYLPLFAESLTNLGTKTRSMASLEDEIKLKTGGISASVQVNTVATDMDTWKLGLMLTGYSLDKDVSELFRLMAVLLLETNYDNHEKLRTLIRGMTSGAADAIAGSGHAYARGVAASATTASSRLSESLAGMEQVKFMAYLDSYDDASLPLISAKLKEIAVFAISNGALKVAITCGADAVAVNEHAVAEFVDSLPAATTPRSVEPGTASTLTGFMPNALPQKTFYPMPFQVNYAGVCLRGVPYTHSDSAALQILANLLTHKYLHGEIREKGGAYGGGATYSGAGGIFSYYSYRDPNPLNTLTTVSRAGEWAVQNTWSARDLEEAKLSVFQGIDAPQSVASEGMIYFLHGFDDYMRQARRSQLLDVGIADIKDAAERYLVGKDSETSVALLGTKQEWISNENKWRIADAGPLSLAAAAAIAEAQLGAEEDSEVPLGFKEVADHSDEESLGN</sequence>
<dbReference type="PANTHER" id="PTHR43016:SF13">
    <property type="entry name" value="PRESEQUENCE PROTEASE, MITOCHONDRIAL"/>
    <property type="match status" value="1"/>
</dbReference>
<keyword evidence="13" id="KW-0496">Mitochondrion</keyword>
<dbReference type="Pfam" id="PF00675">
    <property type="entry name" value="Peptidase_M16"/>
    <property type="match status" value="1"/>
</dbReference>
<dbReference type="Proteomes" id="UP001217417">
    <property type="component" value="Unassembled WGS sequence"/>
</dbReference>
<accession>A0AAD7VQ62</accession>
<dbReference type="Gene3D" id="3.30.830.10">
    <property type="entry name" value="Metalloenzyme, LuxS/M16 peptidase-like"/>
    <property type="match status" value="4"/>
</dbReference>
<comment type="subunit">
    <text evidence="5">Monomer and homodimer; homodimerization is induced by binding of the substrate.</text>
</comment>
<evidence type="ECO:0000256" key="15">
    <source>
        <dbReference type="ARBA" id="ARBA00045897"/>
    </source>
</evidence>
<dbReference type="GO" id="GO:0046872">
    <property type="term" value="F:metal ion binding"/>
    <property type="evidence" value="ECO:0007669"/>
    <property type="project" value="UniProtKB-KW"/>
</dbReference>
<dbReference type="InterPro" id="IPR055130">
    <property type="entry name" value="PreP_C"/>
</dbReference>
<dbReference type="GO" id="GO:0004222">
    <property type="term" value="F:metalloendopeptidase activity"/>
    <property type="evidence" value="ECO:0007669"/>
    <property type="project" value="TreeGrafter"/>
</dbReference>
<comment type="similarity">
    <text evidence="4">Belongs to the peptidase M16 family. PreP subfamily.</text>
</comment>
<dbReference type="FunFam" id="3.30.830.10:FF:000011">
    <property type="entry name" value="Presequence protease, mitochondrial"/>
    <property type="match status" value="1"/>
</dbReference>
<dbReference type="InterPro" id="IPR013578">
    <property type="entry name" value="Peptidase_M16C_assoc"/>
</dbReference>
<dbReference type="RefSeq" id="XP_056040255.1">
    <property type="nucleotide sequence ID" value="XM_056189775.1"/>
</dbReference>
<dbReference type="GO" id="GO:0005758">
    <property type="term" value="C:mitochondrial intermembrane space"/>
    <property type="evidence" value="ECO:0007669"/>
    <property type="project" value="UniProtKB-SubCell"/>
</dbReference>
<evidence type="ECO:0000256" key="8">
    <source>
        <dbReference type="ARBA" id="ARBA00022723"/>
    </source>
</evidence>
<feature type="domain" description="Peptidase M16C associated" evidence="17">
    <location>
        <begin position="497"/>
        <end position="745"/>
    </location>
</feature>
<dbReference type="FunFam" id="3.30.830.10:FF:000009">
    <property type="entry name" value="Presequence protease, mitochondrial"/>
    <property type="match status" value="1"/>
</dbReference>
<dbReference type="GeneID" id="80884941"/>
<evidence type="ECO:0000256" key="5">
    <source>
        <dbReference type="ARBA" id="ARBA00011853"/>
    </source>
</evidence>
<protein>
    <recommendedName>
        <fullName evidence="6">Presequence protease, mitochondrial</fullName>
    </recommendedName>
    <alternativeName>
        <fullName evidence="14">Pitrilysin metalloproteinase</fullName>
    </alternativeName>
</protein>
<evidence type="ECO:0000313" key="19">
    <source>
        <dbReference type="Proteomes" id="UP001217417"/>
    </source>
</evidence>
<dbReference type="PANTHER" id="PTHR43016">
    <property type="entry name" value="PRESEQUENCE PROTEASE"/>
    <property type="match status" value="1"/>
</dbReference>
<evidence type="ECO:0000256" key="2">
    <source>
        <dbReference type="ARBA" id="ARBA00004305"/>
    </source>
</evidence>
<dbReference type="EMBL" id="JARPMG010000013">
    <property type="protein sequence ID" value="KAJ8096805.1"/>
    <property type="molecule type" value="Genomic_DNA"/>
</dbReference>
<proteinExistence type="inferred from homology"/>
<dbReference type="Pfam" id="PF05193">
    <property type="entry name" value="Peptidase_M16_C"/>
    <property type="match status" value="1"/>
</dbReference>
<evidence type="ECO:0000256" key="6">
    <source>
        <dbReference type="ARBA" id="ARBA00020167"/>
    </source>
</evidence>
<keyword evidence="10" id="KW-0862">Zinc</keyword>
<organism evidence="18 19">
    <name type="scientific">Lipomyces tetrasporus</name>
    <dbReference type="NCBI Taxonomy" id="54092"/>
    <lineage>
        <taxon>Eukaryota</taxon>
        <taxon>Fungi</taxon>
        <taxon>Dikarya</taxon>
        <taxon>Ascomycota</taxon>
        <taxon>Saccharomycotina</taxon>
        <taxon>Lipomycetes</taxon>
        <taxon>Lipomycetales</taxon>
        <taxon>Lipomycetaceae</taxon>
        <taxon>Lipomyces</taxon>
    </lineage>
</organism>
<name>A0AAD7VQ62_9ASCO</name>
<dbReference type="GO" id="GO:0016485">
    <property type="term" value="P:protein processing"/>
    <property type="evidence" value="ECO:0007669"/>
    <property type="project" value="TreeGrafter"/>
</dbReference>
<evidence type="ECO:0000256" key="16">
    <source>
        <dbReference type="SAM" id="MobiDB-lite"/>
    </source>
</evidence>
<dbReference type="SMART" id="SM01264">
    <property type="entry name" value="M16C_associated"/>
    <property type="match status" value="1"/>
</dbReference>
<keyword evidence="11" id="KW-0809">Transit peptide</keyword>
<dbReference type="GO" id="GO:0005759">
    <property type="term" value="C:mitochondrial matrix"/>
    <property type="evidence" value="ECO:0007669"/>
    <property type="project" value="UniProtKB-SubCell"/>
</dbReference>